<dbReference type="InterPro" id="IPR025646">
    <property type="entry name" value="DUF4350"/>
</dbReference>
<evidence type="ECO:0000313" key="4">
    <source>
        <dbReference type="Proteomes" id="UP000054323"/>
    </source>
</evidence>
<name>A0A101GTJ1_9EURY</name>
<dbReference type="EMBL" id="LGGD01000001">
    <property type="protein sequence ID" value="KUK63945.1"/>
    <property type="molecule type" value="Genomic_DNA"/>
</dbReference>
<feature type="domain" description="DUF4350" evidence="1">
    <location>
        <begin position="36"/>
        <end position="239"/>
    </location>
</feature>
<dbReference type="Pfam" id="PF14258">
    <property type="entry name" value="DUF4350"/>
    <property type="match status" value="1"/>
</dbReference>
<dbReference type="Proteomes" id="UP000054323">
    <property type="component" value="Unassembled WGS sequence"/>
</dbReference>
<dbReference type="Proteomes" id="UP000054598">
    <property type="component" value="Unassembled WGS sequence"/>
</dbReference>
<reference evidence="4 5" key="2">
    <citation type="journal article" date="2015" name="MBio">
        <title>Genome-Resolved Metagenomic Analysis Reveals Roles for Candidate Phyla and Other Microbial Community Members in Biogeochemical Transformations in Oil Reservoirs.</title>
        <authorList>
            <person name="Hu P."/>
            <person name="Tom L."/>
            <person name="Singh A."/>
            <person name="Thomas B.C."/>
            <person name="Baker B.J."/>
            <person name="Piceno Y.M."/>
            <person name="Andersen G.L."/>
            <person name="Banfield J.F."/>
        </authorList>
    </citation>
    <scope>NUCLEOTIDE SEQUENCE [LARGE SCALE GENOMIC DNA]</scope>
</reference>
<gene>
    <name evidence="2" type="ORF">XD82_0017</name>
    <name evidence="3" type="ORF">XE10_0044</name>
</gene>
<evidence type="ECO:0000313" key="2">
    <source>
        <dbReference type="EMBL" id="KUK63945.1"/>
    </source>
</evidence>
<accession>A0A101GTJ1</accession>
<dbReference type="EMBL" id="LGHE01000002">
    <property type="protein sequence ID" value="KUL05684.1"/>
    <property type="molecule type" value="Genomic_DNA"/>
</dbReference>
<evidence type="ECO:0000313" key="3">
    <source>
        <dbReference type="EMBL" id="KUL05684.1"/>
    </source>
</evidence>
<sequence length="302" mass="32580">MIGINRLAFVLLFAVIIAATLLLFQQTTTDAEYSRYNVEWNGTSGFFSQVEAHHAAIMEDCTAIRNERDTILLIIAPNRPFDPAEIESLKDYLAGGNTIFIADESFAGNELLAALGSSIRIGARNLSSIDREYQDPALILARSSAEYPLLEDVDTLLLNRPAALTGGETLAASTLLSWIDEDGDRQIGKGEAMGRHAVLAREMIGGGEVIVLADGSLFINGMTELAASRDNTRFIANLLALRPHLAVEQAHTATGSSGLVIDVREGIQKTNIFKLLILTVLIGLSAVAQRMSRGGFHGREGD</sequence>
<proteinExistence type="predicted"/>
<organism evidence="2 4">
    <name type="scientific">Methanoculleus marisnigri</name>
    <dbReference type="NCBI Taxonomy" id="2198"/>
    <lineage>
        <taxon>Archaea</taxon>
        <taxon>Methanobacteriati</taxon>
        <taxon>Methanobacteriota</taxon>
        <taxon>Stenosarchaea group</taxon>
        <taxon>Methanomicrobia</taxon>
        <taxon>Methanomicrobiales</taxon>
        <taxon>Methanomicrobiaceae</taxon>
        <taxon>Methanoculleus</taxon>
    </lineage>
</organism>
<evidence type="ECO:0000313" key="5">
    <source>
        <dbReference type="Proteomes" id="UP000054598"/>
    </source>
</evidence>
<evidence type="ECO:0000259" key="1">
    <source>
        <dbReference type="Pfam" id="PF14258"/>
    </source>
</evidence>
<dbReference type="AlphaFoldDB" id="A0A101GTJ1"/>
<reference evidence="2" key="1">
    <citation type="journal article" date="2015" name="MBio">
        <title>Genome-resolved metagenomic analysis reveals roles for candidate phyla and other microbial community members in biogeochemical transformations in oil reservoirs.</title>
        <authorList>
            <person name="Hu P."/>
            <person name="Tom L."/>
            <person name="Singh A."/>
            <person name="Thomas B.C."/>
            <person name="Baker B.J."/>
            <person name="Piceno Y.M."/>
            <person name="Andersen G.L."/>
            <person name="Banfield J.F."/>
        </authorList>
    </citation>
    <scope>NUCLEOTIDE SEQUENCE [LARGE SCALE GENOMIC DNA]</scope>
    <source>
        <strain evidence="2">62_101</strain>
        <strain evidence="3">63_41</strain>
    </source>
</reference>
<protein>
    <recommendedName>
        <fullName evidence="1">DUF4350 domain-containing protein</fullName>
    </recommendedName>
</protein>
<comment type="caution">
    <text evidence="2">The sequence shown here is derived from an EMBL/GenBank/DDBJ whole genome shotgun (WGS) entry which is preliminary data.</text>
</comment>
<dbReference type="PATRIC" id="fig|2198.3.peg.1431"/>